<accession>A0A7X9WZZ4</accession>
<dbReference type="Gene3D" id="3.40.50.720">
    <property type="entry name" value="NAD(P)-binding Rossmann-like Domain"/>
    <property type="match status" value="1"/>
</dbReference>
<dbReference type="EMBL" id="JABBFV010000033">
    <property type="protein sequence ID" value="NML13026.1"/>
    <property type="molecule type" value="Genomic_DNA"/>
</dbReference>
<organism evidence="1 2">
    <name type="scientific">Sphingobium psychrophilum</name>
    <dbReference type="NCBI Taxonomy" id="2728834"/>
    <lineage>
        <taxon>Bacteria</taxon>
        <taxon>Pseudomonadati</taxon>
        <taxon>Pseudomonadota</taxon>
        <taxon>Alphaproteobacteria</taxon>
        <taxon>Sphingomonadales</taxon>
        <taxon>Sphingomonadaceae</taxon>
        <taxon>Sphingobium</taxon>
    </lineage>
</organism>
<proteinExistence type="predicted"/>
<sequence>MMADGRIWILGATGRTGRAVAARLMANGFAPVLVGRDETRLQAVAERIGGGATIKVAGSLSAIAEMIASQRPAVVLNTIGPFTTTALPIAQVCPPGTHYIDLSNELPSVQAILALHGRAVSAGSIFVTGAGFGVLATESVVLKLCEGRLPAARVRCAAIPAVAVEPGLLGEAFAASITEGLAFGGRRYEGGELVRASVLGNFERIPLPDGRMVGTAGASSGELEAARRASGASFAVAATSMVPSASILRAMMPSLLSIMKIGPVRRFAARRIAAIEVKPSAAEKPQVSWSHARVEWSSGETRQGWMRTGDAMVFTAEVLASVAIRLAKGEGMPGAYTPGALFGHGLADKCGGEITVDARDT</sequence>
<dbReference type="RefSeq" id="WP_169575330.1">
    <property type="nucleotide sequence ID" value="NZ_JABBFV010000033.1"/>
</dbReference>
<protein>
    <recommendedName>
        <fullName evidence="3">Saccharopine dehydrogenase NADP binding domain-containing protein</fullName>
    </recommendedName>
</protein>
<dbReference type="InterPro" id="IPR036291">
    <property type="entry name" value="NAD(P)-bd_dom_sf"/>
</dbReference>
<dbReference type="PANTHER" id="PTHR43781">
    <property type="entry name" value="SACCHAROPINE DEHYDROGENASE"/>
    <property type="match status" value="1"/>
</dbReference>
<dbReference type="SUPFAM" id="SSF51735">
    <property type="entry name" value="NAD(P)-binding Rossmann-fold domains"/>
    <property type="match status" value="1"/>
</dbReference>
<gene>
    <name evidence="1" type="ORF">HHL08_23345</name>
</gene>
<keyword evidence="2" id="KW-1185">Reference proteome</keyword>
<comment type="caution">
    <text evidence="1">The sequence shown here is derived from an EMBL/GenBank/DDBJ whole genome shotgun (WGS) entry which is preliminary data.</text>
</comment>
<dbReference type="AlphaFoldDB" id="A0A7X9WZZ4"/>
<reference evidence="1 2" key="1">
    <citation type="submission" date="2020-04" db="EMBL/GenBank/DDBJ databases">
        <title>Sphingobium sp. AR-3-1 isolated from Arctic soil.</title>
        <authorList>
            <person name="Dahal R.H."/>
            <person name="Chaudhary D.K."/>
        </authorList>
    </citation>
    <scope>NUCLEOTIDE SEQUENCE [LARGE SCALE GENOMIC DNA]</scope>
    <source>
        <strain evidence="1 2">AR-3-1</strain>
    </source>
</reference>
<dbReference type="Proteomes" id="UP000519023">
    <property type="component" value="Unassembled WGS sequence"/>
</dbReference>
<evidence type="ECO:0000313" key="2">
    <source>
        <dbReference type="Proteomes" id="UP000519023"/>
    </source>
</evidence>
<evidence type="ECO:0000313" key="1">
    <source>
        <dbReference type="EMBL" id="NML13026.1"/>
    </source>
</evidence>
<evidence type="ECO:0008006" key="3">
    <source>
        <dbReference type="Google" id="ProtNLM"/>
    </source>
</evidence>
<name>A0A7X9WZZ4_9SPHN</name>
<dbReference type="PANTHER" id="PTHR43781:SF1">
    <property type="entry name" value="SACCHAROPINE DEHYDROGENASE"/>
    <property type="match status" value="1"/>
</dbReference>